<reference evidence="2 3" key="1">
    <citation type="submission" date="2019-07" db="EMBL/GenBank/DDBJ databases">
        <title>Microlunatus dokdonensis sp. nov. isolated from the rhizospheric soil of the wild plant Elymus tsukushiensis.</title>
        <authorList>
            <person name="Ghim S.-Y."/>
            <person name="Hwang Y.-J."/>
            <person name="Son J.-S."/>
            <person name="Shin J.-H."/>
        </authorList>
    </citation>
    <scope>NUCLEOTIDE SEQUENCE [LARGE SCALE GENOMIC DNA]</scope>
    <source>
        <strain evidence="2 3">KUDC0627</strain>
    </source>
</reference>
<dbReference type="Gene3D" id="3.40.50.300">
    <property type="entry name" value="P-loop containing nucleotide triphosphate hydrolases"/>
    <property type="match status" value="1"/>
</dbReference>
<sequence>MAAGELGTRSTVAMARVQVPRLPDWAIRRARLGRDERTRRPVTLVCAAAGSGKTLLVAEWARTARLQGTGVAWLALEPADDKPYEFWSALLEALRLACDEPVAGALSSLSPPREGFESGFAATILNILQDAGRPIWLVLDDLHEVGHPDVMAGIDYLLAQLPGNVTMILVSRREPELALHKLRLDDRLQTVAGSDLAFTASEAADFFAALGLQLGEDDLGRLVTRTEGWVAGLRLAALSLSRADDPSVVVAGFAGDQRAVGDYLSEEIVGQLPPDLDQFLHDTCAPEQLPISLAAELSGRPDAGRLLDDLCRSNALVVQSGDSSGYRYHSLLRESLLASLHRRDVGAPPRQHAATARWYDRHGEPAIALSHALAAGDDKLLTELIRRHGLRLILSGQAAHVLGTADAAIAEPVGLDASTGIAKEPGVGVTAALAALDVGDLARADYWLGARRHLHRPAGLERPDPKSGPLIASVEIQRALPGGDVAEAIERTGILGVEPTGDGDVDLMLLAYRAPARLRIGDYPGAVDDLRRALALARAGRYNQFELWTLSQLSGVTGAMCDLVQSRRWADEAISFAAPRGWSQSPRLAYAYLLAAWTAFQTGDIAGQHRLAELGMQSLDGVNNVEIALGVRSMGALARFEASAGDDKRRAARDFHRMWSDPQAAEASPALTGHAGAQEVRMALAVGESGWAAAAVQRTRRRLPGSVEAAVMNAEVLLALGRPGQALELLAPAVDGKLIAHLPASLVVAQVMTAHLEQDRGNPTRALAALQRAVEAAAPQNLQRPFIDAWPRIKPLIINHAGQFGTANQFVTALLERTWPDQEPIGPRLLSPKQLELLRDLQAVLPVRQLAESRGVSVNTTRTHLRAIYRKLGVSSRSEAIQVARARGLL</sequence>
<dbReference type="EMBL" id="CP041692">
    <property type="protein sequence ID" value="QDP96804.1"/>
    <property type="molecule type" value="Genomic_DNA"/>
</dbReference>
<proteinExistence type="predicted"/>
<dbReference type="GO" id="GO:0003677">
    <property type="term" value="F:DNA binding"/>
    <property type="evidence" value="ECO:0007669"/>
    <property type="project" value="InterPro"/>
</dbReference>
<dbReference type="InterPro" id="IPR016032">
    <property type="entry name" value="Sig_transdc_resp-reg_C-effctor"/>
</dbReference>
<dbReference type="RefSeq" id="WP_143986766.1">
    <property type="nucleotide sequence ID" value="NZ_CP041692.1"/>
</dbReference>
<dbReference type="CDD" id="cd06170">
    <property type="entry name" value="LuxR_C_like"/>
    <property type="match status" value="1"/>
</dbReference>
<dbReference type="InterPro" id="IPR000792">
    <property type="entry name" value="Tscrpt_reg_LuxR_C"/>
</dbReference>
<dbReference type="InterPro" id="IPR041664">
    <property type="entry name" value="AAA_16"/>
</dbReference>
<dbReference type="PROSITE" id="PS50043">
    <property type="entry name" value="HTH_LUXR_2"/>
    <property type="match status" value="1"/>
</dbReference>
<dbReference type="InterPro" id="IPR036388">
    <property type="entry name" value="WH-like_DNA-bd_sf"/>
</dbReference>
<dbReference type="OrthoDB" id="134985at2"/>
<dbReference type="InterPro" id="IPR011990">
    <property type="entry name" value="TPR-like_helical_dom_sf"/>
</dbReference>
<dbReference type="SUPFAM" id="SSF52540">
    <property type="entry name" value="P-loop containing nucleoside triphosphate hydrolases"/>
    <property type="match status" value="1"/>
</dbReference>
<dbReference type="InterPro" id="IPR059106">
    <property type="entry name" value="WHD_MalT"/>
</dbReference>
<dbReference type="SMART" id="SM00421">
    <property type="entry name" value="HTH_LUXR"/>
    <property type="match status" value="1"/>
</dbReference>
<keyword evidence="3" id="KW-1185">Reference proteome</keyword>
<dbReference type="Gene3D" id="1.25.40.10">
    <property type="entry name" value="Tetratricopeptide repeat domain"/>
    <property type="match status" value="1"/>
</dbReference>
<dbReference type="KEGG" id="mik:FOE78_13600"/>
<dbReference type="SUPFAM" id="SSF48452">
    <property type="entry name" value="TPR-like"/>
    <property type="match status" value="1"/>
</dbReference>
<dbReference type="AlphaFoldDB" id="A0A516Q055"/>
<dbReference type="InterPro" id="IPR027417">
    <property type="entry name" value="P-loop_NTPase"/>
</dbReference>
<evidence type="ECO:0000313" key="3">
    <source>
        <dbReference type="Proteomes" id="UP000319263"/>
    </source>
</evidence>
<dbReference type="Proteomes" id="UP000319263">
    <property type="component" value="Chromosome"/>
</dbReference>
<dbReference type="Gene3D" id="1.10.10.10">
    <property type="entry name" value="Winged helix-like DNA-binding domain superfamily/Winged helix DNA-binding domain"/>
    <property type="match status" value="1"/>
</dbReference>
<evidence type="ECO:0000313" key="2">
    <source>
        <dbReference type="EMBL" id="QDP96804.1"/>
    </source>
</evidence>
<organism evidence="2 3">
    <name type="scientific">Microlunatus elymi</name>
    <dbReference type="NCBI Taxonomy" id="2596828"/>
    <lineage>
        <taxon>Bacteria</taxon>
        <taxon>Bacillati</taxon>
        <taxon>Actinomycetota</taxon>
        <taxon>Actinomycetes</taxon>
        <taxon>Propionibacteriales</taxon>
        <taxon>Propionibacteriaceae</taxon>
        <taxon>Microlunatus</taxon>
    </lineage>
</organism>
<dbReference type="Pfam" id="PF00196">
    <property type="entry name" value="GerE"/>
    <property type="match status" value="1"/>
</dbReference>
<dbReference type="SUPFAM" id="SSF46894">
    <property type="entry name" value="C-terminal effector domain of the bipartite response regulators"/>
    <property type="match status" value="1"/>
</dbReference>
<feature type="domain" description="HTH luxR-type" evidence="1">
    <location>
        <begin position="823"/>
        <end position="888"/>
    </location>
</feature>
<name>A0A516Q055_9ACTN</name>
<gene>
    <name evidence="2" type="ORF">FOE78_13600</name>
</gene>
<dbReference type="GO" id="GO:0006355">
    <property type="term" value="P:regulation of DNA-templated transcription"/>
    <property type="evidence" value="ECO:0007669"/>
    <property type="project" value="InterPro"/>
</dbReference>
<accession>A0A516Q055</accession>
<dbReference type="Pfam" id="PF25873">
    <property type="entry name" value="WHD_MalT"/>
    <property type="match status" value="1"/>
</dbReference>
<evidence type="ECO:0000259" key="1">
    <source>
        <dbReference type="PROSITE" id="PS50043"/>
    </source>
</evidence>
<protein>
    <recommendedName>
        <fullName evidence="1">HTH luxR-type domain-containing protein</fullName>
    </recommendedName>
</protein>
<dbReference type="Pfam" id="PF13191">
    <property type="entry name" value="AAA_16"/>
    <property type="match status" value="1"/>
</dbReference>